<feature type="compositionally biased region" description="Low complexity" evidence="1">
    <location>
        <begin position="151"/>
        <end position="166"/>
    </location>
</feature>
<reference evidence="2 3" key="1">
    <citation type="submission" date="2018-01" db="EMBL/GenBank/DDBJ databases">
        <title>Harnessing the power of phylogenomics to disentangle the directionality and signatures of interkingdom host jumping in the parasitic fungal genus Tolypocladium.</title>
        <authorList>
            <person name="Quandt C.A."/>
            <person name="Patterson W."/>
            <person name="Spatafora J.W."/>
        </authorList>
    </citation>
    <scope>NUCLEOTIDE SEQUENCE [LARGE SCALE GENOMIC DNA]</scope>
    <source>
        <strain evidence="2 3">NRBC 100945</strain>
    </source>
</reference>
<sequence length="623" mass="67957">MWDVVWTDPSRELVGEHRARKQHDNNKEKKRDDDEGSRARSGRSSMSTASSRSSAESAFARFRSRGLKHINTSKANSKVAASSASSSGLASSSMRSPFSRASDAKSRRSSGLSVTKTFDELRSVFSSPSTDETGRGSHDICLELPREDSISAARRAATTSSPARLAHSNRIAGSPSPGTKKLEASPLARLPIFDLQSPVRKAFIIPNLRPGEPRTPPQSPTKGSSLPSTEQPGSPVHLVPPTASPLRSRKPPGPLPNSVNDLGAGGAPDQPGSAPSAARAAMAEGPGEEPAVASTAWSRNNFWRPADFESLTQEVDVMGSSSPTVVLSRLKEIWATSTTADDHRRLEMEKMRWVFSTLHHLDLAAPYDASRQPTHKIEPAKVHNILALYETKASALYLAGLYPTKRICHLSDVPLPHDAAPNVHPLSVSAVSPSTFPIPPQLFEAVYSMSLPPLCSSSDLHGILHNVSSCLKPGGTLHLVIIDPLPCAHTMGNKLREWLEQHLLVNLRTQSRCTSPSTLLPRWLGEASLRGAGSTLTAAKFYASPDNVRRQQRDPDPAIDRLRTERETKAELRSLVGRMLWREVWGDYVTAGSWWWDDAACMDECLELGTFWEYHMIEAVKDG</sequence>
<feature type="compositionally biased region" description="Basic and acidic residues" evidence="1">
    <location>
        <begin position="9"/>
        <end position="38"/>
    </location>
</feature>
<dbReference type="AlphaFoldDB" id="A0A2S4KZV9"/>
<evidence type="ECO:0000256" key="1">
    <source>
        <dbReference type="SAM" id="MobiDB-lite"/>
    </source>
</evidence>
<organism evidence="2 3">
    <name type="scientific">Tolypocladium paradoxum</name>
    <dbReference type="NCBI Taxonomy" id="94208"/>
    <lineage>
        <taxon>Eukaryota</taxon>
        <taxon>Fungi</taxon>
        <taxon>Dikarya</taxon>
        <taxon>Ascomycota</taxon>
        <taxon>Pezizomycotina</taxon>
        <taxon>Sordariomycetes</taxon>
        <taxon>Hypocreomycetidae</taxon>
        <taxon>Hypocreales</taxon>
        <taxon>Ophiocordycipitaceae</taxon>
        <taxon>Tolypocladium</taxon>
    </lineage>
</organism>
<keyword evidence="3" id="KW-1185">Reference proteome</keyword>
<comment type="caution">
    <text evidence="2">The sequence shown here is derived from an EMBL/GenBank/DDBJ whole genome shotgun (WGS) entry which is preliminary data.</text>
</comment>
<feature type="compositionally biased region" description="Low complexity" evidence="1">
    <location>
        <begin position="42"/>
        <end position="61"/>
    </location>
</feature>
<dbReference type="SUPFAM" id="SSF53335">
    <property type="entry name" value="S-adenosyl-L-methionine-dependent methyltransferases"/>
    <property type="match status" value="1"/>
</dbReference>
<feature type="compositionally biased region" description="Basic and acidic residues" evidence="1">
    <location>
        <begin position="132"/>
        <end position="149"/>
    </location>
</feature>
<gene>
    <name evidence="2" type="ORF">TPAR_04081</name>
</gene>
<name>A0A2S4KZV9_9HYPO</name>
<protein>
    <submittedName>
        <fullName evidence="2">Uncharacterized protein</fullName>
    </submittedName>
</protein>
<dbReference type="EMBL" id="PKSG01000415">
    <property type="protein sequence ID" value="POR35730.1"/>
    <property type="molecule type" value="Genomic_DNA"/>
</dbReference>
<feature type="region of interest" description="Disordered" evidence="1">
    <location>
        <begin position="205"/>
        <end position="294"/>
    </location>
</feature>
<feature type="compositionally biased region" description="Polar residues" evidence="1">
    <location>
        <begin position="220"/>
        <end position="232"/>
    </location>
</feature>
<feature type="region of interest" description="Disordered" evidence="1">
    <location>
        <begin position="1"/>
        <end position="183"/>
    </location>
</feature>
<evidence type="ECO:0000313" key="2">
    <source>
        <dbReference type="EMBL" id="POR35730.1"/>
    </source>
</evidence>
<accession>A0A2S4KZV9</accession>
<dbReference type="InterPro" id="IPR029063">
    <property type="entry name" value="SAM-dependent_MTases_sf"/>
</dbReference>
<proteinExistence type="predicted"/>
<dbReference type="Proteomes" id="UP000237481">
    <property type="component" value="Unassembled WGS sequence"/>
</dbReference>
<evidence type="ECO:0000313" key="3">
    <source>
        <dbReference type="Proteomes" id="UP000237481"/>
    </source>
</evidence>
<feature type="compositionally biased region" description="Low complexity" evidence="1">
    <location>
        <begin position="73"/>
        <end position="101"/>
    </location>
</feature>
<feature type="compositionally biased region" description="Low complexity" evidence="1">
    <location>
        <begin position="272"/>
        <end position="294"/>
    </location>
</feature>
<dbReference type="OrthoDB" id="3902588at2759"/>